<sequence>MIEVRSSWSGLETTDMEETSSSGIVALREPAELVAETTQERCEIDARFRSDVRVSRVRIESNARNVELYVAKESGTFEYASTTRGRKQGDDERYEARIDRLDPSTVSVRLRALSLRGSTDRLLLRELVFEILPVHLAPLDVRSPPKEDLKVEHLATIGSQLLQAAEKRSV</sequence>
<accession>A0AAD7UGR6</accession>
<protein>
    <submittedName>
        <fullName evidence="2">Uncharacterized protein</fullName>
    </submittedName>
</protein>
<dbReference type="EMBL" id="JAQMWT010000348">
    <property type="protein sequence ID" value="KAJ8603614.1"/>
    <property type="molecule type" value="Genomic_DNA"/>
</dbReference>
<keyword evidence="3" id="KW-1185">Reference proteome</keyword>
<organism evidence="2 3">
    <name type="scientific">Chrysophaeum taylorii</name>
    <dbReference type="NCBI Taxonomy" id="2483200"/>
    <lineage>
        <taxon>Eukaryota</taxon>
        <taxon>Sar</taxon>
        <taxon>Stramenopiles</taxon>
        <taxon>Ochrophyta</taxon>
        <taxon>Pelagophyceae</taxon>
        <taxon>Pelagomonadales</taxon>
        <taxon>Pelagomonadaceae</taxon>
        <taxon>Chrysophaeum</taxon>
    </lineage>
</organism>
<comment type="caution">
    <text evidence="2">The sequence shown here is derived from an EMBL/GenBank/DDBJ whole genome shotgun (WGS) entry which is preliminary data.</text>
</comment>
<gene>
    <name evidence="2" type="ORF">CTAYLR_004844</name>
</gene>
<reference evidence="2" key="1">
    <citation type="submission" date="2023-01" db="EMBL/GenBank/DDBJ databases">
        <title>Metagenome sequencing of chrysophaentin producing Chrysophaeum taylorii.</title>
        <authorList>
            <person name="Davison J."/>
            <person name="Bewley C."/>
        </authorList>
    </citation>
    <scope>NUCLEOTIDE SEQUENCE</scope>
    <source>
        <strain evidence="2">NIES-1699</strain>
    </source>
</reference>
<evidence type="ECO:0000256" key="1">
    <source>
        <dbReference type="SAM" id="MobiDB-lite"/>
    </source>
</evidence>
<proteinExistence type="predicted"/>
<dbReference type="Pfam" id="PF14958">
    <property type="entry name" value="PAAT-like"/>
    <property type="match status" value="1"/>
</dbReference>
<evidence type="ECO:0000313" key="3">
    <source>
        <dbReference type="Proteomes" id="UP001230188"/>
    </source>
</evidence>
<evidence type="ECO:0000313" key="2">
    <source>
        <dbReference type="EMBL" id="KAJ8603614.1"/>
    </source>
</evidence>
<name>A0AAD7UGR6_9STRA</name>
<feature type="region of interest" description="Disordered" evidence="1">
    <location>
        <begin position="1"/>
        <end position="22"/>
    </location>
</feature>
<dbReference type="Proteomes" id="UP001230188">
    <property type="component" value="Unassembled WGS sequence"/>
</dbReference>
<dbReference type="AlphaFoldDB" id="A0AAD7UGR6"/>
<dbReference type="InterPro" id="IPR028043">
    <property type="entry name" value="PAAT-like"/>
</dbReference>
<feature type="compositionally biased region" description="Polar residues" evidence="1">
    <location>
        <begin position="1"/>
        <end position="12"/>
    </location>
</feature>